<organism evidence="2 3">
    <name type="scientific">Falsochrobactrum ovis</name>
    <dbReference type="NCBI Taxonomy" id="1293442"/>
    <lineage>
        <taxon>Bacteria</taxon>
        <taxon>Pseudomonadati</taxon>
        <taxon>Pseudomonadota</taxon>
        <taxon>Alphaproteobacteria</taxon>
        <taxon>Hyphomicrobiales</taxon>
        <taxon>Brucellaceae</taxon>
        <taxon>Falsochrobactrum</taxon>
    </lineage>
</organism>
<keyword evidence="1" id="KW-1133">Transmembrane helix</keyword>
<dbReference type="OrthoDB" id="9812539at2"/>
<keyword evidence="1" id="KW-0812">Transmembrane</keyword>
<keyword evidence="3" id="KW-1185">Reference proteome</keyword>
<keyword evidence="1" id="KW-0472">Membrane</keyword>
<dbReference type="InterPro" id="IPR021329">
    <property type="entry name" value="DUF2938"/>
</dbReference>
<dbReference type="Pfam" id="PF11158">
    <property type="entry name" value="DUF2938"/>
    <property type="match status" value="1"/>
</dbReference>
<dbReference type="EMBL" id="QLMK01000012">
    <property type="protein sequence ID" value="RAK26839.1"/>
    <property type="molecule type" value="Genomic_DNA"/>
</dbReference>
<dbReference type="RefSeq" id="WP_111575975.1">
    <property type="nucleotide sequence ID" value="NZ_JBHEEY010000013.1"/>
</dbReference>
<evidence type="ECO:0000313" key="3">
    <source>
        <dbReference type="Proteomes" id="UP000249453"/>
    </source>
</evidence>
<feature type="transmembrane region" description="Helical" evidence="1">
    <location>
        <begin position="6"/>
        <end position="29"/>
    </location>
</feature>
<feature type="transmembrane region" description="Helical" evidence="1">
    <location>
        <begin position="67"/>
        <end position="88"/>
    </location>
</feature>
<comment type="caution">
    <text evidence="2">The sequence shown here is derived from an EMBL/GenBank/DDBJ whole genome shotgun (WGS) entry which is preliminary data.</text>
</comment>
<evidence type="ECO:0000313" key="2">
    <source>
        <dbReference type="EMBL" id="RAK26839.1"/>
    </source>
</evidence>
<gene>
    <name evidence="2" type="ORF">C7374_11260</name>
</gene>
<sequence length="158" mass="17855">MAYLLLNGILIGIGATIVMDIWAFILGFFPGQTRPNWAPVGRWFWHLRRGQVFHDDIAQAEPYKYELALGWVGHYIVGIIYGVIFAFWAGTDWFAEPTFLPVWIFALLTVAAGWFLLQPGMGIGWAASRLPHARRVRFLNLVAHSFFAIGMFGTALLI</sequence>
<feature type="transmembrane region" description="Helical" evidence="1">
    <location>
        <begin position="138"/>
        <end position="157"/>
    </location>
</feature>
<reference evidence="2 3" key="1">
    <citation type="submission" date="2018-06" db="EMBL/GenBank/DDBJ databases">
        <title>Genomic Encyclopedia of Type Strains, Phase IV (KMG-IV): sequencing the most valuable type-strain genomes for metagenomic binning, comparative biology and taxonomic classification.</title>
        <authorList>
            <person name="Goeker M."/>
        </authorList>
    </citation>
    <scope>NUCLEOTIDE SEQUENCE [LARGE SCALE GENOMIC DNA]</scope>
    <source>
        <strain evidence="2 3">DSM 26720</strain>
    </source>
</reference>
<accession>A0A364JTE5</accession>
<dbReference type="Proteomes" id="UP000249453">
    <property type="component" value="Unassembled WGS sequence"/>
</dbReference>
<evidence type="ECO:0008006" key="4">
    <source>
        <dbReference type="Google" id="ProtNLM"/>
    </source>
</evidence>
<dbReference type="AlphaFoldDB" id="A0A364JTE5"/>
<protein>
    <recommendedName>
        <fullName evidence="4">DUF2938 family protein</fullName>
    </recommendedName>
</protein>
<proteinExistence type="predicted"/>
<name>A0A364JTE5_9HYPH</name>
<feature type="transmembrane region" description="Helical" evidence="1">
    <location>
        <begin position="100"/>
        <end position="117"/>
    </location>
</feature>
<evidence type="ECO:0000256" key="1">
    <source>
        <dbReference type="SAM" id="Phobius"/>
    </source>
</evidence>